<dbReference type="Proteomes" id="UP000270620">
    <property type="component" value="Unassembled WGS sequence"/>
</dbReference>
<evidence type="ECO:0000259" key="2">
    <source>
        <dbReference type="Pfam" id="PF04773"/>
    </source>
</evidence>
<comment type="caution">
    <text evidence="4">The sequence shown here is derived from an EMBL/GenBank/DDBJ whole genome shotgun (WGS) entry which is preliminary data.</text>
</comment>
<keyword evidence="1" id="KW-1133">Transmembrane helix</keyword>
<dbReference type="InterPro" id="IPR006860">
    <property type="entry name" value="FecR"/>
</dbReference>
<sequence length="300" mass="34404">MNQEHLLKKWLNNELSKDERESFEQSANFKDYQKIIDTAQHFKSNKDTLPSFETFKEINKPKAKPKSLKRIVIWQVAAVLVIALGLYFTFLYDTSSVVKTNVAEKTQVTLPDQSLVSLNASSKITFNKKNWNAEREVLLKGEAFFKVEKGQKFDVITTQGKVTVVGTQFNVKQRANYFEVVCYEGVVNVVADTITRTLTKGNVYRLIDRKFTQGVILENKPQWLENISTFKNVPIKEVLSELERQYGIEVSLRNTNVNRLFTGGFTHHNLEDALKAITTPMNMTYKISSEKLVVIHANKN</sequence>
<dbReference type="RefSeq" id="WP_125467731.1">
    <property type="nucleotide sequence ID" value="NZ_RWBG01000003.1"/>
</dbReference>
<keyword evidence="5" id="KW-1185">Reference proteome</keyword>
<accession>A0A428K003</accession>
<feature type="domain" description="FecR protein" evidence="2">
    <location>
        <begin position="97"/>
        <end position="187"/>
    </location>
</feature>
<dbReference type="PIRSF" id="PIRSF018266">
    <property type="entry name" value="FecR"/>
    <property type="match status" value="1"/>
</dbReference>
<dbReference type="PANTHER" id="PTHR30273">
    <property type="entry name" value="PERIPLASMIC SIGNAL SENSOR AND SIGMA FACTOR ACTIVATOR FECR-RELATED"/>
    <property type="match status" value="1"/>
</dbReference>
<feature type="domain" description="Protein FecR C-terminal" evidence="3">
    <location>
        <begin position="229"/>
        <end position="293"/>
    </location>
</feature>
<gene>
    <name evidence="4" type="ORF">EJA19_07420</name>
</gene>
<name>A0A428K003_9FLAO</name>
<dbReference type="AlphaFoldDB" id="A0A428K003"/>
<evidence type="ECO:0000256" key="1">
    <source>
        <dbReference type="SAM" id="Phobius"/>
    </source>
</evidence>
<dbReference type="Pfam" id="PF16344">
    <property type="entry name" value="FecR_C"/>
    <property type="match status" value="1"/>
</dbReference>
<dbReference type="GO" id="GO:0016989">
    <property type="term" value="F:sigma factor antagonist activity"/>
    <property type="evidence" value="ECO:0007669"/>
    <property type="project" value="TreeGrafter"/>
</dbReference>
<reference evidence="4 5" key="1">
    <citation type="submission" date="2018-12" db="EMBL/GenBank/DDBJ databases">
        <title>Mangrovimonas spongiae sp. nov., a novel member of the genus Mangrovimonas isolated from marine sponge.</title>
        <authorList>
            <person name="Zhuang L."/>
            <person name="Luo L."/>
        </authorList>
    </citation>
    <scope>NUCLEOTIDE SEQUENCE [LARGE SCALE GENOMIC DNA]</scope>
    <source>
        <strain evidence="4 5">HN-E26</strain>
    </source>
</reference>
<keyword evidence="1" id="KW-0472">Membrane</keyword>
<evidence type="ECO:0000313" key="5">
    <source>
        <dbReference type="Proteomes" id="UP000270620"/>
    </source>
</evidence>
<organism evidence="4 5">
    <name type="scientific">Mangrovimonas spongiae</name>
    <dbReference type="NCBI Taxonomy" id="2494697"/>
    <lineage>
        <taxon>Bacteria</taxon>
        <taxon>Pseudomonadati</taxon>
        <taxon>Bacteroidota</taxon>
        <taxon>Flavobacteriia</taxon>
        <taxon>Flavobacteriales</taxon>
        <taxon>Flavobacteriaceae</taxon>
        <taxon>Mangrovimonas</taxon>
    </lineage>
</organism>
<dbReference type="InterPro" id="IPR012373">
    <property type="entry name" value="Ferrdict_sens_TM"/>
</dbReference>
<proteinExistence type="predicted"/>
<evidence type="ECO:0000313" key="4">
    <source>
        <dbReference type="EMBL" id="RSK39707.1"/>
    </source>
</evidence>
<dbReference type="OrthoDB" id="1097347at2"/>
<dbReference type="PANTHER" id="PTHR30273:SF2">
    <property type="entry name" value="PROTEIN FECR"/>
    <property type="match status" value="1"/>
</dbReference>
<dbReference type="Pfam" id="PF04773">
    <property type="entry name" value="FecR"/>
    <property type="match status" value="1"/>
</dbReference>
<dbReference type="InterPro" id="IPR032508">
    <property type="entry name" value="FecR_C"/>
</dbReference>
<dbReference type="Gene3D" id="3.55.50.30">
    <property type="match status" value="1"/>
</dbReference>
<dbReference type="EMBL" id="RWBG01000003">
    <property type="protein sequence ID" value="RSK39707.1"/>
    <property type="molecule type" value="Genomic_DNA"/>
</dbReference>
<protein>
    <submittedName>
        <fullName evidence="4">FecR family protein</fullName>
    </submittedName>
</protein>
<feature type="transmembrane region" description="Helical" evidence="1">
    <location>
        <begin position="71"/>
        <end position="92"/>
    </location>
</feature>
<evidence type="ECO:0000259" key="3">
    <source>
        <dbReference type="Pfam" id="PF16344"/>
    </source>
</evidence>
<dbReference type="Gene3D" id="2.60.120.1440">
    <property type="match status" value="1"/>
</dbReference>
<keyword evidence="1" id="KW-0812">Transmembrane</keyword>